<feature type="domain" description="Non-reducing end beta-L-arabinofuranosidase-like GH127 middle" evidence="3">
    <location>
        <begin position="428"/>
        <end position="486"/>
    </location>
</feature>
<comment type="caution">
    <text evidence="5">The sequence shown here is derived from an EMBL/GenBank/DDBJ whole genome shotgun (WGS) entry which is preliminary data.</text>
</comment>
<dbReference type="PANTHER" id="PTHR43465">
    <property type="entry name" value="DUF1680 DOMAIN PROTEIN (AFU_ORTHOLOGUE AFUA_1G08910)"/>
    <property type="match status" value="1"/>
</dbReference>
<dbReference type="AlphaFoldDB" id="A0A7W3IRH5"/>
<feature type="domain" description="Non-reducing end beta-L-arabinofuranosidase-like GH127 C-terminal" evidence="4">
    <location>
        <begin position="525"/>
        <end position="650"/>
    </location>
</feature>
<evidence type="ECO:0000259" key="3">
    <source>
        <dbReference type="Pfam" id="PF20736"/>
    </source>
</evidence>
<reference evidence="5 6" key="1">
    <citation type="submission" date="2020-07" db="EMBL/GenBank/DDBJ databases">
        <title>Sequencing the genomes of 1000 actinobacteria strains.</title>
        <authorList>
            <person name="Klenk H.-P."/>
        </authorList>
    </citation>
    <scope>NUCLEOTIDE SEQUENCE [LARGE SCALE GENOMIC DNA]</scope>
    <source>
        <strain evidence="5 6">DSM 100723</strain>
    </source>
</reference>
<dbReference type="EMBL" id="JACGWT010000002">
    <property type="protein sequence ID" value="MBA8793924.1"/>
    <property type="molecule type" value="Genomic_DNA"/>
</dbReference>
<evidence type="ECO:0000259" key="4">
    <source>
        <dbReference type="Pfam" id="PF20737"/>
    </source>
</evidence>
<sequence>MSRVAAGPLRPTPTAIGAARPVWFDLEGGFWGDWRRANSTTTLHHGVRWLTDLGYLENFRTAIAGRSEPYYGVHWMDSDLYKVVEAIGWDLAHTPDSELEAFLDEVSELVLALQAPDGYVNSHFQARARDRRWTDFAFGHEMYTGGHLVQAAVAVHRGTGDDRLLGAARRFADHLWDRFGPHGEPRIDGHPGIELALVELFRETGEQRHLELARLFVDRRGHSSLGPGHFGRLYVQDAVPIREATELTGHAVRAAYFAAGATDVAVETGDAELLDRTRLLWDDLVATKTYLTGGIGSRHFHEALGEAYELPPDRAYAESCAAIGLLMWSQRLALATGEARYADLAERVLHNGFAASTSLDRTHFWYQNPLLRRRPGPVPAEDRPVQERDELGTRAPWYDTACCPPNVMRTISSLGWSVATVTADDDTLRIDQLMPGQLRTTLAAGPVELEVRTRYPDQPTVTVRVLDAPADWTLELRLPSWSAAVRTGWWAAGERRAAEPDARGRLAASGLRAGQEVVLEPDLAVRLTAADRRVEAVAGQRAVERGPVVYALEGVDLPEGVDLLDVALAADPAPRVAVEDTLLGGTTAVVVRGTAAGAPRPVWPYGPASDPGTASSDSEDRPGPRPVELRLIPYARWANRGATTLRVWLPRSVPGDDGARPCRT</sequence>
<dbReference type="Proteomes" id="UP000523079">
    <property type="component" value="Unassembled WGS sequence"/>
</dbReference>
<dbReference type="InterPro" id="IPR049174">
    <property type="entry name" value="Beta-AFase-like"/>
</dbReference>
<feature type="domain" description="Non-reducing end beta-L-arabinofuranosidase-like GH127 catalytic" evidence="2">
    <location>
        <begin position="27"/>
        <end position="415"/>
    </location>
</feature>
<dbReference type="PANTHER" id="PTHR43465:SF2">
    <property type="entry name" value="DUF1680 DOMAIN PROTEIN (AFU_ORTHOLOGUE AFUA_1G08910)"/>
    <property type="match status" value="1"/>
</dbReference>
<evidence type="ECO:0000259" key="2">
    <source>
        <dbReference type="Pfam" id="PF07944"/>
    </source>
</evidence>
<accession>A0A7W3IRH5</accession>
<dbReference type="InterPro" id="IPR049046">
    <property type="entry name" value="Beta-AFase-like_GH127_middle"/>
</dbReference>
<dbReference type="InterPro" id="IPR012878">
    <property type="entry name" value="Beta-AFase-like_GH127_cat"/>
</dbReference>
<evidence type="ECO:0000256" key="1">
    <source>
        <dbReference type="SAM" id="MobiDB-lite"/>
    </source>
</evidence>
<feature type="region of interest" description="Disordered" evidence="1">
    <location>
        <begin position="600"/>
        <end position="627"/>
    </location>
</feature>
<organism evidence="5 6">
    <name type="scientific">Microlunatus kandeliicorticis</name>
    <dbReference type="NCBI Taxonomy" id="1759536"/>
    <lineage>
        <taxon>Bacteria</taxon>
        <taxon>Bacillati</taxon>
        <taxon>Actinomycetota</taxon>
        <taxon>Actinomycetes</taxon>
        <taxon>Propionibacteriales</taxon>
        <taxon>Propionibacteriaceae</taxon>
        <taxon>Microlunatus</taxon>
    </lineage>
</organism>
<name>A0A7W3IRH5_9ACTN</name>
<dbReference type="Pfam" id="PF07944">
    <property type="entry name" value="Beta-AFase-like_GH127_cat"/>
    <property type="match status" value="1"/>
</dbReference>
<protein>
    <recommendedName>
        <fullName evidence="7">Glycoside hydrolase family 127 protein</fullName>
    </recommendedName>
</protein>
<dbReference type="GO" id="GO:0005975">
    <property type="term" value="P:carbohydrate metabolic process"/>
    <property type="evidence" value="ECO:0007669"/>
    <property type="project" value="InterPro"/>
</dbReference>
<dbReference type="Pfam" id="PF20736">
    <property type="entry name" value="Glyco_hydro127M"/>
    <property type="match status" value="1"/>
</dbReference>
<proteinExistence type="predicted"/>
<dbReference type="Pfam" id="PF20737">
    <property type="entry name" value="Glyco_hydro127C"/>
    <property type="match status" value="1"/>
</dbReference>
<gene>
    <name evidence="5" type="ORF">FHX74_001529</name>
</gene>
<evidence type="ECO:0008006" key="7">
    <source>
        <dbReference type="Google" id="ProtNLM"/>
    </source>
</evidence>
<dbReference type="RefSeq" id="WP_182559465.1">
    <property type="nucleotide sequence ID" value="NZ_JACGWT010000002.1"/>
</dbReference>
<keyword evidence="6" id="KW-1185">Reference proteome</keyword>
<evidence type="ECO:0000313" key="5">
    <source>
        <dbReference type="EMBL" id="MBA8793924.1"/>
    </source>
</evidence>
<dbReference type="InterPro" id="IPR008928">
    <property type="entry name" value="6-hairpin_glycosidase_sf"/>
</dbReference>
<dbReference type="InterPro" id="IPR049049">
    <property type="entry name" value="Beta-AFase-like_GH127_C"/>
</dbReference>
<evidence type="ECO:0000313" key="6">
    <source>
        <dbReference type="Proteomes" id="UP000523079"/>
    </source>
</evidence>
<dbReference type="SUPFAM" id="SSF48208">
    <property type="entry name" value="Six-hairpin glycosidases"/>
    <property type="match status" value="1"/>
</dbReference>